<proteinExistence type="predicted"/>
<organism evidence="1 2">
    <name type="scientific">Rhodobium orientis</name>
    <dbReference type="NCBI Taxonomy" id="34017"/>
    <lineage>
        <taxon>Bacteria</taxon>
        <taxon>Pseudomonadati</taxon>
        <taxon>Pseudomonadota</taxon>
        <taxon>Alphaproteobacteria</taxon>
        <taxon>Hyphomicrobiales</taxon>
        <taxon>Rhodobiaceae</taxon>
        <taxon>Rhodobium</taxon>
    </lineage>
</organism>
<gene>
    <name evidence="1" type="ORF">CH339_02255</name>
</gene>
<dbReference type="Gene3D" id="3.40.710.10">
    <property type="entry name" value="DD-peptidase/beta-lactamase superfamily"/>
    <property type="match status" value="1"/>
</dbReference>
<dbReference type="InterPro" id="IPR012338">
    <property type="entry name" value="Beta-lactam/transpept-like"/>
</dbReference>
<protein>
    <recommendedName>
        <fullName evidence="3">Beta-lactamase-related domain-containing protein</fullName>
    </recommendedName>
</protein>
<dbReference type="Proteomes" id="UP000249299">
    <property type="component" value="Unassembled WGS sequence"/>
</dbReference>
<reference evidence="1 2" key="1">
    <citation type="submission" date="2017-07" db="EMBL/GenBank/DDBJ databases">
        <title>Draft Genome Sequences of Select Purple Nonsulfur Bacteria.</title>
        <authorList>
            <person name="Lasarre B."/>
            <person name="Mckinlay J.B."/>
        </authorList>
    </citation>
    <scope>NUCLEOTIDE SEQUENCE [LARGE SCALE GENOMIC DNA]</scope>
    <source>
        <strain evidence="1 2">DSM 11290</strain>
    </source>
</reference>
<keyword evidence="2" id="KW-1185">Reference proteome</keyword>
<evidence type="ECO:0000313" key="2">
    <source>
        <dbReference type="Proteomes" id="UP000249299"/>
    </source>
</evidence>
<accession>A0A327JVF0</accession>
<dbReference type="EMBL" id="NPEV01000003">
    <property type="protein sequence ID" value="RAI29494.1"/>
    <property type="molecule type" value="Genomic_DNA"/>
</dbReference>
<name>A0A327JVF0_9HYPH</name>
<comment type="caution">
    <text evidence="1">The sequence shown here is derived from an EMBL/GenBank/DDBJ whole genome shotgun (WGS) entry which is preliminary data.</text>
</comment>
<evidence type="ECO:0000313" key="1">
    <source>
        <dbReference type="EMBL" id="RAI29494.1"/>
    </source>
</evidence>
<evidence type="ECO:0008006" key="3">
    <source>
        <dbReference type="Google" id="ProtNLM"/>
    </source>
</evidence>
<sequence>MRIVGDGVLVGDDQAIPSRHLNRGSLIPTTSRIVARIRDADNPAAFAGGYVGKTIGVKFPAETGKISNAHMWDAIFSDGDMYKGGVGGQGLYVSPPRDMVVVCFATDTPRSLTNLPASSLNSRLKRRLVIFALLPQEHLIAVSSGPAAAQHQQMSTEGV</sequence>
<dbReference type="AlphaFoldDB" id="A0A327JVF0"/>